<evidence type="ECO:0000313" key="2">
    <source>
        <dbReference type="EMBL" id="TBT83811.1"/>
    </source>
</evidence>
<feature type="region of interest" description="Disordered" evidence="1">
    <location>
        <begin position="170"/>
        <end position="200"/>
    </location>
</feature>
<reference evidence="2 3" key="1">
    <citation type="submission" date="2019-01" db="EMBL/GenBank/DDBJ databases">
        <title>Lactibacter flavus gen. nov., sp. nov., a novel bacterium of the family Propionibacteriaceae isolated from raw milk and dairy products.</title>
        <authorList>
            <person name="Huptas C."/>
            <person name="Wenning M."/>
            <person name="Breitenwieser F."/>
            <person name="Doll E."/>
            <person name="Von Neubeck M."/>
            <person name="Busse H.-J."/>
            <person name="Scherer S."/>
        </authorList>
    </citation>
    <scope>NUCLEOTIDE SEQUENCE [LARGE SCALE GENOMIC DNA]</scope>
    <source>
        <strain evidence="2 3">KCTC 33808</strain>
    </source>
</reference>
<name>A0A4Q9KCB3_9ACTN</name>
<proteinExistence type="predicted"/>
<dbReference type="RefSeq" id="WP_131168843.1">
    <property type="nucleotide sequence ID" value="NZ_SDMQ01000010.1"/>
</dbReference>
<gene>
    <name evidence="2" type="ORF">ET989_10885</name>
</gene>
<evidence type="ECO:0000256" key="1">
    <source>
        <dbReference type="SAM" id="MobiDB-lite"/>
    </source>
</evidence>
<keyword evidence="3" id="KW-1185">Reference proteome</keyword>
<evidence type="ECO:0000313" key="3">
    <source>
        <dbReference type="Proteomes" id="UP000292373"/>
    </source>
</evidence>
<dbReference type="Proteomes" id="UP000292373">
    <property type="component" value="Unassembled WGS sequence"/>
</dbReference>
<dbReference type="AlphaFoldDB" id="A0A4Q9KCB3"/>
<sequence>MSQPAANDSRYMMIALARSDAADLAQAEQAIDRMDPIRFNTWAAQFATDPSLLRTAAPVEIAILVRTIESHPGWIHDPTTLHQLHQVIGQQLGDFSHDVVNGSRAHAVDTIRQAQNPELAEFRAGVLIALDRAHQDVARHGGPIQTAFANRLAERNLITTDAELGEPFERIPVSDTGRGMPNRPQPTIAFGPTTPGGLPR</sequence>
<dbReference type="EMBL" id="SDMQ01000010">
    <property type="protein sequence ID" value="TBT83811.1"/>
    <property type="molecule type" value="Genomic_DNA"/>
</dbReference>
<organism evidence="2 3">
    <name type="scientific">Propioniciclava sinopodophylli</name>
    <dbReference type="NCBI Taxonomy" id="1837344"/>
    <lineage>
        <taxon>Bacteria</taxon>
        <taxon>Bacillati</taxon>
        <taxon>Actinomycetota</taxon>
        <taxon>Actinomycetes</taxon>
        <taxon>Propionibacteriales</taxon>
        <taxon>Propionibacteriaceae</taxon>
        <taxon>Propioniciclava</taxon>
    </lineage>
</organism>
<dbReference type="OrthoDB" id="227596at2"/>
<accession>A0A4Q9KCB3</accession>
<comment type="caution">
    <text evidence="2">The sequence shown here is derived from an EMBL/GenBank/DDBJ whole genome shotgun (WGS) entry which is preliminary data.</text>
</comment>
<protein>
    <submittedName>
        <fullName evidence="2">Uncharacterized protein</fullName>
    </submittedName>
</protein>